<reference evidence="2" key="1">
    <citation type="submission" date="2019-07" db="EMBL/GenBank/DDBJ databases">
        <title>De Novo Assembly of kiwifruit Actinidia rufa.</title>
        <authorList>
            <person name="Sugita-Konishi S."/>
            <person name="Sato K."/>
            <person name="Mori E."/>
            <person name="Abe Y."/>
            <person name="Kisaki G."/>
            <person name="Hamano K."/>
            <person name="Suezawa K."/>
            <person name="Otani M."/>
            <person name="Fukuda T."/>
            <person name="Manabe T."/>
            <person name="Gomi K."/>
            <person name="Tabuchi M."/>
            <person name="Akimitsu K."/>
            <person name="Kataoka I."/>
        </authorList>
    </citation>
    <scope>NUCLEOTIDE SEQUENCE [LARGE SCALE GENOMIC DNA]</scope>
    <source>
        <strain evidence="2">cv. Fuchu</strain>
    </source>
</reference>
<name>A0A7J0DPL1_9ERIC</name>
<evidence type="ECO:0000313" key="2">
    <source>
        <dbReference type="Proteomes" id="UP000585474"/>
    </source>
</evidence>
<organism evidence="1 2">
    <name type="scientific">Actinidia rufa</name>
    <dbReference type="NCBI Taxonomy" id="165716"/>
    <lineage>
        <taxon>Eukaryota</taxon>
        <taxon>Viridiplantae</taxon>
        <taxon>Streptophyta</taxon>
        <taxon>Embryophyta</taxon>
        <taxon>Tracheophyta</taxon>
        <taxon>Spermatophyta</taxon>
        <taxon>Magnoliopsida</taxon>
        <taxon>eudicotyledons</taxon>
        <taxon>Gunneridae</taxon>
        <taxon>Pentapetalae</taxon>
        <taxon>asterids</taxon>
        <taxon>Ericales</taxon>
        <taxon>Actinidiaceae</taxon>
        <taxon>Actinidia</taxon>
    </lineage>
</organism>
<dbReference type="EMBL" id="BJWL01000334">
    <property type="protein sequence ID" value="GFS39616.1"/>
    <property type="molecule type" value="Genomic_DNA"/>
</dbReference>
<accession>A0A7J0DPL1</accession>
<protein>
    <submittedName>
        <fullName evidence="1">Uncharacterized protein</fullName>
    </submittedName>
</protein>
<gene>
    <name evidence="1" type="ORF">Acr_00g0063970</name>
</gene>
<comment type="caution">
    <text evidence="1">The sequence shown here is derived from an EMBL/GenBank/DDBJ whole genome shotgun (WGS) entry which is preliminary data.</text>
</comment>
<proteinExistence type="predicted"/>
<sequence>MPKALDLDLSRFDLGLTDFVWLHLTSDLGLSKVDLTPSLAGPSTSFVVACWTSNRLPHLSLTLDSPCQTSDRLRRCSPDLQQASPCLAGPQITFVIASSVWRTLT</sequence>
<dbReference type="Proteomes" id="UP000585474">
    <property type="component" value="Unassembled WGS sequence"/>
</dbReference>
<evidence type="ECO:0000313" key="1">
    <source>
        <dbReference type="EMBL" id="GFS39616.1"/>
    </source>
</evidence>
<keyword evidence="2" id="KW-1185">Reference proteome</keyword>
<dbReference type="AlphaFoldDB" id="A0A7J0DPL1"/>